<dbReference type="CDD" id="cd06097">
    <property type="entry name" value="Aspergillopepsin_like"/>
    <property type="match status" value="1"/>
</dbReference>
<proteinExistence type="inferred from homology"/>
<dbReference type="GO" id="GO:0006508">
    <property type="term" value="P:proteolysis"/>
    <property type="evidence" value="ECO:0007669"/>
    <property type="project" value="UniProtKB-KW"/>
</dbReference>
<dbReference type="PANTHER" id="PTHR47966">
    <property type="entry name" value="BETA-SITE APP-CLEAVING ENZYME, ISOFORM A-RELATED"/>
    <property type="match status" value="1"/>
</dbReference>
<sequence>MHHLVFFCAIFSLLPGSVAELHRRSFGVDRVRNPSFTGRNGPRALIKTCRKFGMPLPQGLVEAMAAQSKREAVAGAKREAKRPSRCSGWGEAARRRLPDLAHTLDGAELGGPGAGESRDRGNPTDGGYGQSCYDKSANQAGSVPAVPEKNDVEFISPVKIGLGVSVAAGHGAYDPAKSASFRPMNDSRFSIRYGDGSGAAGIVGTDAVDVGGASFPNQAVELATAVSRQFMQDQSGDGLLGLAFSHLNTVRPQKQRTFFDNIKASLAEPVFTADLRKAAAGTYTFGSIDRSRFRGPLAWIPVNTTLGFWQFGSERFAVNRGPVQASTAGNQAVADTGTTLILADAKVVTAYYALVKGAQSSPQVGGFTFPCDAKLPDLELDAGGVYMAKVSGNDMNYAEVGDGTCFGGVQAAPPGQLSIYGDIFFKSQFVVFNAGNDTLGMAAHA</sequence>
<accession>A0A8E5MDL8</accession>
<dbReference type="RefSeq" id="XP_042994041.1">
    <property type="nucleotide sequence ID" value="XM_043138107.1"/>
</dbReference>
<keyword evidence="15" id="KW-1185">Reference proteome</keyword>
<dbReference type="Pfam" id="PF00026">
    <property type="entry name" value="Asp"/>
    <property type="match status" value="1"/>
</dbReference>
<dbReference type="KEGG" id="uvi:66061387"/>
<keyword evidence="5 12" id="KW-0732">Signal</keyword>
<evidence type="ECO:0000256" key="9">
    <source>
        <dbReference type="ARBA" id="ARBA00023180"/>
    </source>
</evidence>
<feature type="domain" description="Peptidase A1" evidence="13">
    <location>
        <begin position="103"/>
        <end position="442"/>
    </location>
</feature>
<dbReference type="InterPro" id="IPR021109">
    <property type="entry name" value="Peptidase_aspartic_dom_sf"/>
</dbReference>
<organism evidence="14 15">
    <name type="scientific">Ustilaginoidea virens</name>
    <name type="common">Rice false smut fungus</name>
    <name type="synonym">Villosiclava virens</name>
    <dbReference type="NCBI Taxonomy" id="1159556"/>
    <lineage>
        <taxon>Eukaryota</taxon>
        <taxon>Fungi</taxon>
        <taxon>Dikarya</taxon>
        <taxon>Ascomycota</taxon>
        <taxon>Pezizomycotina</taxon>
        <taxon>Sordariomycetes</taxon>
        <taxon>Hypocreomycetidae</taxon>
        <taxon>Hypocreales</taxon>
        <taxon>Clavicipitaceae</taxon>
        <taxon>Ustilaginoidea</taxon>
    </lineage>
</organism>
<dbReference type="PANTHER" id="PTHR47966:SF23">
    <property type="entry name" value="ASPARTIC ENDOPEPTIDASE, PUTATIVE (AFU_ORTHOLOGUE AFUA_2G15950)-RELATED"/>
    <property type="match status" value="1"/>
</dbReference>
<feature type="chain" id="PRO_5034415044" description="Peptidase A1 domain-containing protein" evidence="12">
    <location>
        <begin position="20"/>
        <end position="445"/>
    </location>
</feature>
<dbReference type="InterPro" id="IPR001461">
    <property type="entry name" value="Aspartic_peptidase_A1"/>
</dbReference>
<dbReference type="InterPro" id="IPR033121">
    <property type="entry name" value="PEPTIDASE_A1"/>
</dbReference>
<evidence type="ECO:0000256" key="6">
    <source>
        <dbReference type="ARBA" id="ARBA00022750"/>
    </source>
</evidence>
<comment type="subcellular location">
    <subcellularLocation>
        <location evidence="1">Secreted</location>
    </subcellularLocation>
</comment>
<keyword evidence="8" id="KW-0865">Zymogen</keyword>
<feature type="region of interest" description="Disordered" evidence="11">
    <location>
        <begin position="73"/>
        <end position="92"/>
    </location>
</feature>
<dbReference type="GeneID" id="66061387"/>
<keyword evidence="6 10" id="KW-0064">Aspartyl protease</keyword>
<keyword evidence="9" id="KW-0325">Glycoprotein</keyword>
<evidence type="ECO:0000259" key="13">
    <source>
        <dbReference type="PROSITE" id="PS51767"/>
    </source>
</evidence>
<evidence type="ECO:0000256" key="7">
    <source>
        <dbReference type="ARBA" id="ARBA00022801"/>
    </source>
</evidence>
<feature type="region of interest" description="Disordered" evidence="11">
    <location>
        <begin position="101"/>
        <end position="144"/>
    </location>
</feature>
<evidence type="ECO:0000256" key="4">
    <source>
        <dbReference type="ARBA" id="ARBA00022670"/>
    </source>
</evidence>
<evidence type="ECO:0000256" key="11">
    <source>
        <dbReference type="SAM" id="MobiDB-lite"/>
    </source>
</evidence>
<evidence type="ECO:0000256" key="10">
    <source>
        <dbReference type="RuleBase" id="RU000454"/>
    </source>
</evidence>
<protein>
    <recommendedName>
        <fullName evidence="13">Peptidase A1 domain-containing protein</fullName>
    </recommendedName>
</protein>
<dbReference type="GO" id="GO:0004190">
    <property type="term" value="F:aspartic-type endopeptidase activity"/>
    <property type="evidence" value="ECO:0007669"/>
    <property type="project" value="UniProtKB-KW"/>
</dbReference>
<dbReference type="GO" id="GO:0005576">
    <property type="term" value="C:extracellular region"/>
    <property type="evidence" value="ECO:0007669"/>
    <property type="project" value="UniProtKB-SubCell"/>
</dbReference>
<reference evidence="14" key="1">
    <citation type="submission" date="2020-03" db="EMBL/GenBank/DDBJ databases">
        <title>A mixture of massive structural variations and highly conserved coding sequences in Ustilaginoidea virens genome.</title>
        <authorList>
            <person name="Zhang K."/>
            <person name="Zhao Z."/>
            <person name="Zhang Z."/>
            <person name="Li Y."/>
            <person name="Hsiang T."/>
            <person name="Sun W."/>
        </authorList>
    </citation>
    <scope>NUCLEOTIDE SEQUENCE</scope>
    <source>
        <strain evidence="14">UV-8b</strain>
    </source>
</reference>
<keyword evidence="3" id="KW-0964">Secreted</keyword>
<keyword evidence="4 10" id="KW-0645">Protease</keyword>
<dbReference type="AlphaFoldDB" id="A0A8E5MDL8"/>
<dbReference type="PRINTS" id="PR00792">
    <property type="entry name" value="PEPSIN"/>
</dbReference>
<evidence type="ECO:0000313" key="14">
    <source>
        <dbReference type="EMBL" id="QUC16368.1"/>
    </source>
</evidence>
<dbReference type="PROSITE" id="PS51767">
    <property type="entry name" value="PEPTIDASE_A1"/>
    <property type="match status" value="1"/>
</dbReference>
<feature type="compositionally biased region" description="Basic and acidic residues" evidence="11">
    <location>
        <begin position="73"/>
        <end position="82"/>
    </location>
</feature>
<dbReference type="SUPFAM" id="SSF50630">
    <property type="entry name" value="Acid proteases"/>
    <property type="match status" value="1"/>
</dbReference>
<evidence type="ECO:0000256" key="2">
    <source>
        <dbReference type="ARBA" id="ARBA00007447"/>
    </source>
</evidence>
<dbReference type="Proteomes" id="UP000027002">
    <property type="component" value="Chromosome 1"/>
</dbReference>
<keyword evidence="7 10" id="KW-0378">Hydrolase</keyword>
<evidence type="ECO:0000256" key="12">
    <source>
        <dbReference type="SAM" id="SignalP"/>
    </source>
</evidence>
<dbReference type="PROSITE" id="PS00141">
    <property type="entry name" value="ASP_PROTEASE"/>
    <property type="match status" value="1"/>
</dbReference>
<dbReference type="InterPro" id="IPR034163">
    <property type="entry name" value="Aspergillopepsin-like_cat_dom"/>
</dbReference>
<comment type="similarity">
    <text evidence="2 10">Belongs to the peptidase A1 family.</text>
</comment>
<gene>
    <name evidence="14" type="ORF">UV8b_00609</name>
</gene>
<evidence type="ECO:0000256" key="3">
    <source>
        <dbReference type="ARBA" id="ARBA00022525"/>
    </source>
</evidence>
<evidence type="ECO:0000256" key="5">
    <source>
        <dbReference type="ARBA" id="ARBA00022729"/>
    </source>
</evidence>
<dbReference type="EMBL" id="CP072753">
    <property type="protein sequence ID" value="QUC16368.1"/>
    <property type="molecule type" value="Genomic_DNA"/>
</dbReference>
<dbReference type="Gene3D" id="2.40.70.10">
    <property type="entry name" value="Acid Proteases"/>
    <property type="match status" value="2"/>
</dbReference>
<evidence type="ECO:0000256" key="1">
    <source>
        <dbReference type="ARBA" id="ARBA00004613"/>
    </source>
</evidence>
<name>A0A8E5MDL8_USTVR</name>
<feature type="signal peptide" evidence="12">
    <location>
        <begin position="1"/>
        <end position="19"/>
    </location>
</feature>
<evidence type="ECO:0000313" key="15">
    <source>
        <dbReference type="Proteomes" id="UP000027002"/>
    </source>
</evidence>
<evidence type="ECO:0000256" key="8">
    <source>
        <dbReference type="ARBA" id="ARBA00023145"/>
    </source>
</evidence>
<dbReference type="InterPro" id="IPR001969">
    <property type="entry name" value="Aspartic_peptidase_AS"/>
</dbReference>
<dbReference type="OrthoDB" id="2747330at2759"/>